<feature type="DNA-binding region" description="OmpR/PhoB-type" evidence="5">
    <location>
        <begin position="125"/>
        <end position="227"/>
    </location>
</feature>
<accession>A0A5Q0BE62</accession>
<dbReference type="GO" id="GO:0006355">
    <property type="term" value="P:regulation of DNA-templated transcription"/>
    <property type="evidence" value="ECO:0007669"/>
    <property type="project" value="InterPro"/>
</dbReference>
<dbReference type="GO" id="GO:0005829">
    <property type="term" value="C:cytosol"/>
    <property type="evidence" value="ECO:0007669"/>
    <property type="project" value="TreeGrafter"/>
</dbReference>
<feature type="domain" description="Response regulatory" evidence="6">
    <location>
        <begin position="3"/>
        <end position="119"/>
    </location>
</feature>
<dbReference type="InterPro" id="IPR011006">
    <property type="entry name" value="CheY-like_superfamily"/>
</dbReference>
<keyword evidence="1 4" id="KW-0597">Phosphoprotein</keyword>
<gene>
    <name evidence="8" type="ORF">F6R98_05550</name>
</gene>
<dbReference type="PROSITE" id="PS50110">
    <property type="entry name" value="RESPONSE_REGULATORY"/>
    <property type="match status" value="1"/>
</dbReference>
<feature type="domain" description="OmpR/PhoB-type" evidence="7">
    <location>
        <begin position="125"/>
        <end position="227"/>
    </location>
</feature>
<proteinExistence type="predicted"/>
<dbReference type="EMBL" id="CP044205">
    <property type="protein sequence ID" value="QFY42163.1"/>
    <property type="molecule type" value="Genomic_DNA"/>
</dbReference>
<dbReference type="Gene3D" id="3.40.50.2300">
    <property type="match status" value="1"/>
</dbReference>
<evidence type="ECO:0000256" key="5">
    <source>
        <dbReference type="PROSITE-ProRule" id="PRU01091"/>
    </source>
</evidence>
<dbReference type="InterPro" id="IPR036388">
    <property type="entry name" value="WH-like_DNA-bd_sf"/>
</dbReference>
<keyword evidence="3 5" id="KW-0238">DNA-binding</keyword>
<dbReference type="SUPFAM" id="SSF46894">
    <property type="entry name" value="C-terminal effector domain of the bipartite response regulators"/>
    <property type="match status" value="1"/>
</dbReference>
<evidence type="ECO:0000256" key="4">
    <source>
        <dbReference type="PROSITE-ProRule" id="PRU00169"/>
    </source>
</evidence>
<evidence type="ECO:0000313" key="9">
    <source>
        <dbReference type="Proteomes" id="UP000325755"/>
    </source>
</evidence>
<evidence type="ECO:0000256" key="1">
    <source>
        <dbReference type="ARBA" id="ARBA00022553"/>
    </source>
</evidence>
<keyword evidence="9" id="KW-1185">Reference proteome</keyword>
<dbReference type="PANTHER" id="PTHR48111">
    <property type="entry name" value="REGULATOR OF RPOS"/>
    <property type="match status" value="1"/>
</dbReference>
<dbReference type="GO" id="GO:0032993">
    <property type="term" value="C:protein-DNA complex"/>
    <property type="evidence" value="ECO:0007669"/>
    <property type="project" value="TreeGrafter"/>
</dbReference>
<dbReference type="KEGG" id="mmob:F6R98_05550"/>
<dbReference type="OrthoDB" id="9796655at2"/>
<name>A0A5Q0BE62_9GAMM</name>
<dbReference type="Gene3D" id="1.10.10.10">
    <property type="entry name" value="Winged helix-like DNA-binding domain superfamily/Winged helix DNA-binding domain"/>
    <property type="match status" value="1"/>
</dbReference>
<dbReference type="InterPro" id="IPR001789">
    <property type="entry name" value="Sig_transdc_resp-reg_receiver"/>
</dbReference>
<reference evidence="8 9" key="1">
    <citation type="submission" date="2019-09" db="EMBL/GenBank/DDBJ databases">
        <title>Ecophysiology of the spiral-shaped methanotroph Methylospira mobilis as revealed by the complete genome sequence.</title>
        <authorList>
            <person name="Oshkin I.Y."/>
            <person name="Dedysh S.N."/>
            <person name="Miroshnikov K."/>
            <person name="Danilova O.V."/>
            <person name="Hakobyan A."/>
            <person name="Liesack W."/>
        </authorList>
    </citation>
    <scope>NUCLEOTIDE SEQUENCE [LARGE SCALE GENOMIC DNA]</scope>
    <source>
        <strain evidence="8 9">Shm1</strain>
    </source>
</reference>
<keyword evidence="2" id="KW-0902">Two-component regulatory system</keyword>
<evidence type="ECO:0000259" key="6">
    <source>
        <dbReference type="PROSITE" id="PS50110"/>
    </source>
</evidence>
<dbReference type="Pfam" id="PF00072">
    <property type="entry name" value="Response_reg"/>
    <property type="match status" value="1"/>
</dbReference>
<dbReference type="RefSeq" id="WP_153248145.1">
    <property type="nucleotide sequence ID" value="NZ_CP044205.1"/>
</dbReference>
<dbReference type="Proteomes" id="UP000325755">
    <property type="component" value="Chromosome"/>
</dbReference>
<sequence length="233" mass="25446">MIRVAVVEDDSDLCEEIVFSLTDDGNDAVGFRDSAGLYRHLMKSTVDIVVLDVGLPGEDGFAIARHLRDSPSCRAVGIIMLTALSGLDHRVEGLESGADIYLVKSASIRELRAAIASLARRLKLSPEPSAGQVWRYSPSAWTLTSPSGAGVKLSGSEKAVVEFFLRHPCSVAKRRDLIEKALGGDYLSYDPRRLEAIVSRLRRKLEQISPLAQPLRAVHGVGYEFTSALERLD</sequence>
<dbReference type="PANTHER" id="PTHR48111:SF40">
    <property type="entry name" value="PHOSPHATE REGULON TRANSCRIPTIONAL REGULATORY PROTEIN PHOB"/>
    <property type="match status" value="1"/>
</dbReference>
<dbReference type="SMART" id="SM00448">
    <property type="entry name" value="REC"/>
    <property type="match status" value="1"/>
</dbReference>
<dbReference type="InterPro" id="IPR039420">
    <property type="entry name" value="WalR-like"/>
</dbReference>
<dbReference type="GO" id="GO:0000976">
    <property type="term" value="F:transcription cis-regulatory region binding"/>
    <property type="evidence" value="ECO:0007669"/>
    <property type="project" value="TreeGrafter"/>
</dbReference>
<dbReference type="CDD" id="cd00383">
    <property type="entry name" value="trans_reg_C"/>
    <property type="match status" value="1"/>
</dbReference>
<dbReference type="CDD" id="cd17574">
    <property type="entry name" value="REC_OmpR"/>
    <property type="match status" value="1"/>
</dbReference>
<dbReference type="Pfam" id="PF00486">
    <property type="entry name" value="Trans_reg_C"/>
    <property type="match status" value="1"/>
</dbReference>
<feature type="modified residue" description="4-aspartylphosphate" evidence="4">
    <location>
        <position position="52"/>
    </location>
</feature>
<dbReference type="GO" id="GO:0000156">
    <property type="term" value="F:phosphorelay response regulator activity"/>
    <property type="evidence" value="ECO:0007669"/>
    <property type="project" value="TreeGrafter"/>
</dbReference>
<dbReference type="InterPro" id="IPR016032">
    <property type="entry name" value="Sig_transdc_resp-reg_C-effctor"/>
</dbReference>
<organism evidence="8 9">
    <name type="scientific">Candidatus Methylospira mobilis</name>
    <dbReference type="NCBI Taxonomy" id="1808979"/>
    <lineage>
        <taxon>Bacteria</taxon>
        <taxon>Pseudomonadati</taxon>
        <taxon>Pseudomonadota</taxon>
        <taxon>Gammaproteobacteria</taxon>
        <taxon>Methylococcales</taxon>
        <taxon>Methylococcaceae</taxon>
        <taxon>Candidatus Methylospira</taxon>
    </lineage>
</organism>
<dbReference type="AlphaFoldDB" id="A0A5Q0BE62"/>
<evidence type="ECO:0000256" key="2">
    <source>
        <dbReference type="ARBA" id="ARBA00023012"/>
    </source>
</evidence>
<protein>
    <submittedName>
        <fullName evidence="8">Response regulator transcription factor</fullName>
    </submittedName>
</protein>
<dbReference type="SMART" id="SM00862">
    <property type="entry name" value="Trans_reg_C"/>
    <property type="match status" value="1"/>
</dbReference>
<evidence type="ECO:0000259" key="7">
    <source>
        <dbReference type="PROSITE" id="PS51755"/>
    </source>
</evidence>
<dbReference type="PROSITE" id="PS51755">
    <property type="entry name" value="OMPR_PHOB"/>
    <property type="match status" value="1"/>
</dbReference>
<dbReference type="InParanoid" id="A0A5Q0BE62"/>
<dbReference type="SUPFAM" id="SSF52172">
    <property type="entry name" value="CheY-like"/>
    <property type="match status" value="1"/>
</dbReference>
<evidence type="ECO:0000313" key="8">
    <source>
        <dbReference type="EMBL" id="QFY42163.1"/>
    </source>
</evidence>
<dbReference type="InterPro" id="IPR001867">
    <property type="entry name" value="OmpR/PhoB-type_DNA-bd"/>
</dbReference>
<evidence type="ECO:0000256" key="3">
    <source>
        <dbReference type="ARBA" id="ARBA00023125"/>
    </source>
</evidence>